<accession>A0A242NKT7</accession>
<evidence type="ECO:0000313" key="3">
    <source>
        <dbReference type="Proteomes" id="UP000194800"/>
    </source>
</evidence>
<dbReference type="Proteomes" id="UP000194977">
    <property type="component" value="Unassembled WGS sequence"/>
</dbReference>
<name>A0A242NKT7_9GAMM</name>
<comment type="caution">
    <text evidence="1">The sequence shown here is derived from an EMBL/GenBank/DDBJ whole genome shotgun (WGS) entry which is preliminary data.</text>
</comment>
<gene>
    <name evidence="2" type="ORF">B6C91_06960</name>
    <name evidence="1" type="ORF">B6D08_02115</name>
</gene>
<evidence type="ECO:0000313" key="2">
    <source>
        <dbReference type="EMBL" id="OTQ10033.1"/>
    </source>
</evidence>
<proteinExistence type="predicted"/>
<keyword evidence="3" id="KW-1185">Reference proteome</keyword>
<dbReference type="AlphaFoldDB" id="A0A242NKT7"/>
<sequence length="59" mass="6959">MKEFDFKHNSNGTITALRLKNNKYVEIISFGKADIPHLLADLTKRLPPEVRRYMEQIKE</sequence>
<dbReference type="EMBL" id="NARP01000004">
    <property type="protein sequence ID" value="OTQ01211.1"/>
    <property type="molecule type" value="Genomic_DNA"/>
</dbReference>
<dbReference type="Proteomes" id="UP000194800">
    <property type="component" value="Unassembled WGS sequence"/>
</dbReference>
<dbReference type="EMBL" id="NART01000025">
    <property type="protein sequence ID" value="OTQ10033.1"/>
    <property type="molecule type" value="Genomic_DNA"/>
</dbReference>
<reference evidence="3 4" key="1">
    <citation type="submission" date="2017-03" db="EMBL/GenBank/DDBJ databases">
        <title>Comparative genomics of honeybee gut symbionts reveal geographically distinct and subgroup specific antibiotic resistance.</title>
        <authorList>
            <person name="Ludvigsen J."/>
            <person name="Porcellato D."/>
            <person name="Labee-Lund T.M."/>
            <person name="Amdam G.V."/>
            <person name="Rudi K."/>
        </authorList>
    </citation>
    <scope>NUCLEOTIDE SEQUENCE [LARGE SCALE GENOMIC DNA]</scope>
    <source>
        <strain evidence="1 4">A-7-12</strain>
        <strain evidence="2 3">A-9-12</strain>
    </source>
</reference>
<evidence type="ECO:0000313" key="4">
    <source>
        <dbReference type="Proteomes" id="UP000194977"/>
    </source>
</evidence>
<dbReference type="RefSeq" id="WP_086300592.1">
    <property type="nucleotide sequence ID" value="NZ_JBHZLE010000013.1"/>
</dbReference>
<protein>
    <submittedName>
        <fullName evidence="1">Uncharacterized protein</fullName>
    </submittedName>
</protein>
<dbReference type="OrthoDB" id="7065105at2"/>
<evidence type="ECO:0000313" key="1">
    <source>
        <dbReference type="EMBL" id="OTQ01211.1"/>
    </source>
</evidence>
<organism evidence="1 4">
    <name type="scientific">Gilliamella apicola</name>
    <dbReference type="NCBI Taxonomy" id="1196095"/>
    <lineage>
        <taxon>Bacteria</taxon>
        <taxon>Pseudomonadati</taxon>
        <taxon>Pseudomonadota</taxon>
        <taxon>Gammaproteobacteria</taxon>
        <taxon>Orbales</taxon>
        <taxon>Orbaceae</taxon>
        <taxon>Gilliamella</taxon>
    </lineage>
</organism>